<dbReference type="HOGENOM" id="CLU_2437182_0_0_4"/>
<evidence type="ECO:0000256" key="1">
    <source>
        <dbReference type="SAM" id="MobiDB-lite"/>
    </source>
</evidence>
<accession>E7RXW5</accession>
<sequence length="90" mass="10011">MALVGQAGPRNQTHITRSNNHKIHDQSFQGNRLFQSNCRMKGDRNSPSPHTAIGPGPTKNRKSDARRQRGRRSVTCRPPNGLRPSSSRPS</sequence>
<feature type="compositionally biased region" description="Polar residues" evidence="1">
    <location>
        <begin position="26"/>
        <end position="38"/>
    </location>
</feature>
<dbReference type="EMBL" id="AEQP01000010">
    <property type="protein sequence ID" value="EFV94789.1"/>
    <property type="molecule type" value="Genomic_DNA"/>
</dbReference>
<dbReference type="AlphaFoldDB" id="E7RXW5"/>
<evidence type="ECO:0000313" key="2">
    <source>
        <dbReference type="EMBL" id="EFV94789.1"/>
    </source>
</evidence>
<organism evidence="2 3">
    <name type="scientific">Lautropia mirabilis ATCC 51599</name>
    <dbReference type="NCBI Taxonomy" id="887898"/>
    <lineage>
        <taxon>Bacteria</taxon>
        <taxon>Pseudomonadati</taxon>
        <taxon>Pseudomonadota</taxon>
        <taxon>Betaproteobacteria</taxon>
        <taxon>Burkholderiales</taxon>
        <taxon>Burkholderiaceae</taxon>
        <taxon>Lautropia</taxon>
    </lineage>
</organism>
<name>E7RXW5_9BURK</name>
<keyword evidence="3" id="KW-1185">Reference proteome</keyword>
<gene>
    <name evidence="2" type="ORF">HMPREF0551_1536</name>
</gene>
<comment type="caution">
    <text evidence="2">The sequence shown here is derived from an EMBL/GenBank/DDBJ whole genome shotgun (WGS) entry which is preliminary data.</text>
</comment>
<dbReference type="Proteomes" id="UP000011021">
    <property type="component" value="Unassembled WGS sequence"/>
</dbReference>
<feature type="region of interest" description="Disordered" evidence="1">
    <location>
        <begin position="1"/>
        <end position="90"/>
    </location>
</feature>
<feature type="compositionally biased region" description="Polar residues" evidence="1">
    <location>
        <begin position="9"/>
        <end position="18"/>
    </location>
</feature>
<reference evidence="2 3" key="1">
    <citation type="submission" date="2010-12" db="EMBL/GenBank/DDBJ databases">
        <authorList>
            <person name="Muzny D."/>
            <person name="Qin X."/>
            <person name="Deng J."/>
            <person name="Jiang H."/>
            <person name="Liu Y."/>
            <person name="Qu J."/>
            <person name="Song X.-Z."/>
            <person name="Zhang L."/>
            <person name="Thornton R."/>
            <person name="Coyle M."/>
            <person name="Francisco L."/>
            <person name="Jackson L."/>
            <person name="Javaid M."/>
            <person name="Korchina V."/>
            <person name="Kovar C."/>
            <person name="Mata R."/>
            <person name="Mathew T."/>
            <person name="Ngo R."/>
            <person name="Nguyen L."/>
            <person name="Nguyen N."/>
            <person name="Okwuonu G."/>
            <person name="Ongeri F."/>
            <person name="Pham C."/>
            <person name="Simmons D."/>
            <person name="Wilczek-Boney K."/>
            <person name="Hale W."/>
            <person name="Jakkamsetti A."/>
            <person name="Pham P."/>
            <person name="Ruth R."/>
            <person name="San Lucas F."/>
            <person name="Warren J."/>
            <person name="Zhang J."/>
            <person name="Zhao Z."/>
            <person name="Zhou C."/>
            <person name="Zhu D."/>
            <person name="Lee S."/>
            <person name="Bess C."/>
            <person name="Blankenburg K."/>
            <person name="Forbes L."/>
            <person name="Fu Q."/>
            <person name="Gubbala S."/>
            <person name="Hirani K."/>
            <person name="Jayaseelan J.C."/>
            <person name="Lara F."/>
            <person name="Munidasa M."/>
            <person name="Palculict T."/>
            <person name="Patil S."/>
            <person name="Pu L.-L."/>
            <person name="Saada N."/>
            <person name="Tang L."/>
            <person name="Weissenberger G."/>
            <person name="Zhu Y."/>
            <person name="Hemphill L."/>
            <person name="Shang Y."/>
            <person name="Youmans B."/>
            <person name="Ayvaz T."/>
            <person name="Ross M."/>
            <person name="Santibanez J."/>
            <person name="Aqrawi P."/>
            <person name="Gross S."/>
            <person name="Joshi V."/>
            <person name="Fowler G."/>
            <person name="Nazareth L."/>
            <person name="Reid J."/>
            <person name="Worley K."/>
            <person name="Petrosino J."/>
            <person name="Highlander S."/>
            <person name="Gibbs R."/>
        </authorList>
    </citation>
    <scope>NUCLEOTIDE SEQUENCE [LARGE SCALE GENOMIC DNA]</scope>
    <source>
        <strain evidence="2 3">ATCC 51599</strain>
    </source>
</reference>
<proteinExistence type="predicted"/>
<evidence type="ECO:0000313" key="3">
    <source>
        <dbReference type="Proteomes" id="UP000011021"/>
    </source>
</evidence>
<protein>
    <submittedName>
        <fullName evidence="2">Uncharacterized protein</fullName>
    </submittedName>
</protein>